<comment type="caution">
    <text evidence="1">The sequence shown here is derived from an EMBL/GenBank/DDBJ whole genome shotgun (WGS) entry which is preliminary data.</text>
</comment>
<sequence length="185" mass="20575">MGIFGEILAKLRRILRRSVRLIVIAGDTVCGLFTRREVVEEEIVIERDPGGETAVQDTTARSGRRPLTERVRQAASFREGGMEWRSMLMAHEHMIADWIAGLSAGDLHRVARMDADMLSAHLAGYVVDDLPPLPEDSPIMDVQAPLQPSMDPPTGRARGSVDEDYLRAIFAEAWPRRSGRRVAST</sequence>
<accession>A0A0F9TMW8</accession>
<gene>
    <name evidence="1" type="ORF">LCGC14_0308920</name>
</gene>
<dbReference type="EMBL" id="LAZR01000200">
    <property type="protein sequence ID" value="KKN82470.1"/>
    <property type="molecule type" value="Genomic_DNA"/>
</dbReference>
<protein>
    <submittedName>
        <fullName evidence="1">Uncharacterized protein</fullName>
    </submittedName>
</protein>
<dbReference type="AlphaFoldDB" id="A0A0F9TMW8"/>
<evidence type="ECO:0000313" key="1">
    <source>
        <dbReference type="EMBL" id="KKN82470.1"/>
    </source>
</evidence>
<name>A0A0F9TMW8_9ZZZZ</name>
<organism evidence="1">
    <name type="scientific">marine sediment metagenome</name>
    <dbReference type="NCBI Taxonomy" id="412755"/>
    <lineage>
        <taxon>unclassified sequences</taxon>
        <taxon>metagenomes</taxon>
        <taxon>ecological metagenomes</taxon>
    </lineage>
</organism>
<proteinExistence type="predicted"/>
<reference evidence="1" key="1">
    <citation type="journal article" date="2015" name="Nature">
        <title>Complex archaea that bridge the gap between prokaryotes and eukaryotes.</title>
        <authorList>
            <person name="Spang A."/>
            <person name="Saw J.H."/>
            <person name="Jorgensen S.L."/>
            <person name="Zaremba-Niedzwiedzka K."/>
            <person name="Martijn J."/>
            <person name="Lind A.E."/>
            <person name="van Eijk R."/>
            <person name="Schleper C."/>
            <person name="Guy L."/>
            <person name="Ettema T.J."/>
        </authorList>
    </citation>
    <scope>NUCLEOTIDE SEQUENCE</scope>
</reference>